<organism evidence="2 3">
    <name type="scientific">Sphingomonas lycopersici</name>
    <dbReference type="NCBI Taxonomy" id="2951807"/>
    <lineage>
        <taxon>Bacteria</taxon>
        <taxon>Pseudomonadati</taxon>
        <taxon>Pseudomonadota</taxon>
        <taxon>Alphaproteobacteria</taxon>
        <taxon>Sphingomonadales</taxon>
        <taxon>Sphingomonadaceae</taxon>
        <taxon>Sphingomonas</taxon>
    </lineage>
</organism>
<keyword evidence="1" id="KW-0812">Transmembrane</keyword>
<dbReference type="EMBL" id="JANFAV010000015">
    <property type="protein sequence ID" value="MCW6536680.1"/>
    <property type="molecule type" value="Genomic_DNA"/>
</dbReference>
<dbReference type="Proteomes" id="UP001165565">
    <property type="component" value="Unassembled WGS sequence"/>
</dbReference>
<sequence>MRDPHLALALLGVATGFTVGFSRKGGVLLGAIALAVIVGAALPPTDTGRDEQLLLLVWGLIIIAAGSLWLPDRLRPNALTLVTAIVSGGVAGLLGRVAGAGTLGWFAVALTFSTVVSILLARKRWRLPIRVAAGWLVAIGALNATLTILPVTPGFLPDHLE</sequence>
<feature type="transmembrane region" description="Helical" evidence="1">
    <location>
        <begin position="51"/>
        <end position="71"/>
    </location>
</feature>
<comment type="caution">
    <text evidence="2">The sequence shown here is derived from an EMBL/GenBank/DDBJ whole genome shotgun (WGS) entry which is preliminary data.</text>
</comment>
<evidence type="ECO:0000256" key="1">
    <source>
        <dbReference type="SAM" id="Phobius"/>
    </source>
</evidence>
<keyword evidence="3" id="KW-1185">Reference proteome</keyword>
<reference evidence="2" key="1">
    <citation type="submission" date="2022-06" db="EMBL/GenBank/DDBJ databases">
        <title>Sphingomonas sp. nov. isolated from rhizosphere soil of tomato.</title>
        <authorList>
            <person name="Dong H."/>
            <person name="Gao R."/>
        </authorList>
    </citation>
    <scope>NUCLEOTIDE SEQUENCE</scope>
    <source>
        <strain evidence="2">MMSM24</strain>
    </source>
</reference>
<dbReference type="RefSeq" id="WP_179511197.1">
    <property type="nucleotide sequence ID" value="NZ_JANFAV010000015.1"/>
</dbReference>
<feature type="transmembrane region" description="Helical" evidence="1">
    <location>
        <begin position="133"/>
        <end position="156"/>
    </location>
</feature>
<evidence type="ECO:0000313" key="2">
    <source>
        <dbReference type="EMBL" id="MCW6536680.1"/>
    </source>
</evidence>
<name>A0AA41ZAV9_9SPHN</name>
<feature type="transmembrane region" description="Helical" evidence="1">
    <location>
        <begin position="103"/>
        <end position="121"/>
    </location>
</feature>
<accession>A0AA41ZAV9</accession>
<proteinExistence type="predicted"/>
<keyword evidence="1" id="KW-1133">Transmembrane helix</keyword>
<evidence type="ECO:0000313" key="3">
    <source>
        <dbReference type="Proteomes" id="UP001165565"/>
    </source>
</evidence>
<feature type="transmembrane region" description="Helical" evidence="1">
    <location>
        <begin position="78"/>
        <end position="97"/>
    </location>
</feature>
<protein>
    <submittedName>
        <fullName evidence="2">Uncharacterized protein</fullName>
    </submittedName>
</protein>
<keyword evidence="1" id="KW-0472">Membrane</keyword>
<gene>
    <name evidence="2" type="ORF">NEE01_18025</name>
</gene>
<dbReference type="AlphaFoldDB" id="A0AA41ZAV9"/>